<reference evidence="2 3" key="1">
    <citation type="submission" date="2016-01" db="EMBL/GenBank/DDBJ databases">
        <title>Genome sequence of the yeast Holleya sinecauda.</title>
        <authorList>
            <person name="Dietrich F.S."/>
        </authorList>
    </citation>
    <scope>NUCLEOTIDE SEQUENCE [LARGE SCALE GENOMIC DNA]</scope>
    <source>
        <strain evidence="2 3">ATCC 58844</strain>
    </source>
</reference>
<dbReference type="RefSeq" id="XP_017986153.1">
    <property type="nucleotide sequence ID" value="XM_018130664.1"/>
</dbReference>
<dbReference type="Pfam" id="PF00400">
    <property type="entry name" value="WD40"/>
    <property type="match status" value="1"/>
</dbReference>
<dbReference type="InterPro" id="IPR001680">
    <property type="entry name" value="WD40_rpt"/>
</dbReference>
<dbReference type="PANTHER" id="PTHR45589">
    <property type="entry name" value="WD REPEAT DOMAIN 62, ISOFORM G"/>
    <property type="match status" value="1"/>
</dbReference>
<dbReference type="Gene3D" id="2.130.10.10">
    <property type="entry name" value="YVTN repeat-like/Quinoprotein amine dehydrogenase"/>
    <property type="match status" value="2"/>
</dbReference>
<dbReference type="InterPro" id="IPR015943">
    <property type="entry name" value="WD40/YVTN_repeat-like_dom_sf"/>
</dbReference>
<dbReference type="OrthoDB" id="6252103at2759"/>
<gene>
    <name evidence="2" type="ORF">AW171_hschr2971</name>
</gene>
<dbReference type="InterPro" id="IPR036322">
    <property type="entry name" value="WD40_repeat_dom_sf"/>
</dbReference>
<dbReference type="SUPFAM" id="SSF50978">
    <property type="entry name" value="WD40 repeat-like"/>
    <property type="match status" value="2"/>
</dbReference>
<evidence type="ECO:0000313" key="2">
    <source>
        <dbReference type="EMBL" id="AMD19157.1"/>
    </source>
</evidence>
<accession>A0A120K1A1</accession>
<dbReference type="InterPro" id="IPR052779">
    <property type="entry name" value="WDR62"/>
</dbReference>
<dbReference type="GeneID" id="28722629"/>
<keyword evidence="3" id="KW-1185">Reference proteome</keyword>
<feature type="compositionally biased region" description="Low complexity" evidence="1">
    <location>
        <begin position="842"/>
        <end position="858"/>
    </location>
</feature>
<evidence type="ECO:0000313" key="3">
    <source>
        <dbReference type="Proteomes" id="UP000243052"/>
    </source>
</evidence>
<dbReference type="Proteomes" id="UP000243052">
    <property type="component" value="Chromosome ii"/>
</dbReference>
<dbReference type="EMBL" id="CP014242">
    <property type="protein sequence ID" value="AMD19157.1"/>
    <property type="molecule type" value="Genomic_DNA"/>
</dbReference>
<organism evidence="2 3">
    <name type="scientific">Eremothecium sinecaudum</name>
    <dbReference type="NCBI Taxonomy" id="45286"/>
    <lineage>
        <taxon>Eukaryota</taxon>
        <taxon>Fungi</taxon>
        <taxon>Dikarya</taxon>
        <taxon>Ascomycota</taxon>
        <taxon>Saccharomycotina</taxon>
        <taxon>Saccharomycetes</taxon>
        <taxon>Saccharomycetales</taxon>
        <taxon>Saccharomycetaceae</taxon>
        <taxon>Eremothecium</taxon>
    </lineage>
</organism>
<name>A0A120K1A1_9SACH</name>
<dbReference type="SMART" id="SM00320">
    <property type="entry name" value="WD40"/>
    <property type="match status" value="6"/>
</dbReference>
<proteinExistence type="predicted"/>
<protein>
    <submittedName>
        <fullName evidence="2">HBR256Cp</fullName>
    </submittedName>
</protein>
<dbReference type="PANTHER" id="PTHR45589:SF1">
    <property type="entry name" value="WD REPEAT DOMAIN 62, ISOFORM G"/>
    <property type="match status" value="1"/>
</dbReference>
<sequence length="956" mass="106416">MKEKTQVSFENLNIEKIFGISSNSKSCFCNIGSKIAYVASGGVVVSDIEVSSSLENSCNSLRSFDSQSRQGEDLYDSETSPITVCSQRFFCAYSKAQLQDLTHSPVYVAKDAFGMCKHDQSILIKGANWSDNDDNESMIYTCSSDLMPARLGTSKLKNRIKTISCLSISCDGRYMIVGEVGHKPRILVYSLAPDSNDFPVFAIQQHSYGVANLKFHPTDARIFMSLGLINDGFIHVWKLSSNGVTLIATNRNISSVKDVLWYNSKILTYGIRHLKDWKLENHVTSGCSSKSAAQRPRNTIKGKNVVLGEFLNTTFIDATEVDEHRTILLTDKNILVLYENGGISNAQNIEESGVTGQATGILADPENDTMWIISDGKLHYTTLEQFLTSQEKVRLNERIQQPSEFEKPTLTPLSNTLQIDSKGAYPSGVTGDSLNGLITLSKFDSAYLLYVTNDGCMGFYHVATKRCYPIVYPVLNNIAGYKRTSTSELLLWSKEGRFKKVDEETLQITDLAFPILPQIPVPEPLMNEVSAADVFVNRKGTRSLAAGTKAGDLYIFEFGDSIKKALDIRAHSSKVNDIVYLRLEKDETIDILVSISRDRTVQVFVQSAAGWELQETLADNKGNVIKLAIDGNILYIASADRSVTKYRFDYVDSELQIAKDKILSIKSAPINMHLFDDKLIISTNDKQLLVYDKALDKGRCIKLHTDNDEPITVDNLYLNTTNSKQEELLCSSSADKVLRCYNFATGKLMKQYFGHSEPILGLVTLNDERLLSVSSNGCIFLWTSQARDNGNDCATTQPTSTATCRHISEPLDERSVSRKIKKTEMARSPSVKLVGSSVSPIKLSPSSTVSSPGSPRLSKATTNQKSAVTPVKQFARSITYKCTDNSELSYNTLLTQLKRFRARIVSTPAEDNQNAEYQSIVQEIKIIFSIIEPQNKLLEKYSESLISLIEEKFQRL</sequence>
<evidence type="ECO:0000256" key="1">
    <source>
        <dbReference type="SAM" id="MobiDB-lite"/>
    </source>
</evidence>
<dbReference type="AlphaFoldDB" id="A0A120K1A1"/>
<feature type="region of interest" description="Disordered" evidence="1">
    <location>
        <begin position="842"/>
        <end position="864"/>
    </location>
</feature>